<evidence type="ECO:0008006" key="3">
    <source>
        <dbReference type="Google" id="ProtNLM"/>
    </source>
</evidence>
<dbReference type="RefSeq" id="WP_145853791.1">
    <property type="nucleotide sequence ID" value="NZ_RPFW01000003.1"/>
</dbReference>
<protein>
    <recommendedName>
        <fullName evidence="3">Ribbon-helix-helix protein, CopG family</fullName>
    </recommendedName>
</protein>
<proteinExistence type="predicted"/>
<dbReference type="OrthoDB" id="3541837at2"/>
<keyword evidence="2" id="KW-1185">Reference proteome</keyword>
<dbReference type="InterPro" id="IPR010985">
    <property type="entry name" value="Ribbon_hlx_hlx"/>
</dbReference>
<reference evidence="1 2" key="1">
    <citation type="submission" date="2018-11" db="EMBL/GenBank/DDBJ databases">
        <title>Trebonia kvetii gen.nov., sp.nov., a novel acidophilic actinobacterium, and proposal of the new actinobacterial family Treboniaceae fam. nov.</title>
        <authorList>
            <person name="Rapoport D."/>
            <person name="Sagova-Mareckova M."/>
            <person name="Sedlacek I."/>
            <person name="Provaznik J."/>
            <person name="Kralova S."/>
            <person name="Pavlinic D."/>
            <person name="Benes V."/>
            <person name="Kopecky J."/>
        </authorList>
    </citation>
    <scope>NUCLEOTIDE SEQUENCE [LARGE SCALE GENOMIC DNA]</scope>
    <source>
        <strain evidence="1 2">15Tr583</strain>
    </source>
</reference>
<name>A0A6P2C0P2_9ACTN</name>
<gene>
    <name evidence="1" type="ORF">EAS64_15925</name>
</gene>
<dbReference type="Proteomes" id="UP000460272">
    <property type="component" value="Unassembled WGS sequence"/>
</dbReference>
<dbReference type="GO" id="GO:0006355">
    <property type="term" value="P:regulation of DNA-templated transcription"/>
    <property type="evidence" value="ECO:0007669"/>
    <property type="project" value="InterPro"/>
</dbReference>
<dbReference type="EMBL" id="RPFW01000003">
    <property type="protein sequence ID" value="TVZ03921.1"/>
    <property type="molecule type" value="Genomic_DNA"/>
</dbReference>
<comment type="caution">
    <text evidence="1">The sequence shown here is derived from an EMBL/GenBank/DDBJ whole genome shotgun (WGS) entry which is preliminary data.</text>
</comment>
<accession>A0A6P2C0P2</accession>
<evidence type="ECO:0000313" key="1">
    <source>
        <dbReference type="EMBL" id="TVZ03921.1"/>
    </source>
</evidence>
<dbReference type="CDD" id="cd22231">
    <property type="entry name" value="RHH_NikR_HicB-like"/>
    <property type="match status" value="1"/>
</dbReference>
<sequence length="82" mass="8500">MATKKVTVTLDESSLEQIRSLVQAGTAPSVSGFVQHAVRVALDDVAGWGAMLADALRRTGGEMSDEERAWADGVLGGSEPAA</sequence>
<dbReference type="SUPFAM" id="SSF47598">
    <property type="entry name" value="Ribbon-helix-helix"/>
    <property type="match status" value="1"/>
</dbReference>
<dbReference type="AlphaFoldDB" id="A0A6P2C0P2"/>
<organism evidence="1 2">
    <name type="scientific">Trebonia kvetii</name>
    <dbReference type="NCBI Taxonomy" id="2480626"/>
    <lineage>
        <taxon>Bacteria</taxon>
        <taxon>Bacillati</taxon>
        <taxon>Actinomycetota</taxon>
        <taxon>Actinomycetes</taxon>
        <taxon>Streptosporangiales</taxon>
        <taxon>Treboniaceae</taxon>
        <taxon>Trebonia</taxon>
    </lineage>
</organism>
<evidence type="ECO:0000313" key="2">
    <source>
        <dbReference type="Proteomes" id="UP000460272"/>
    </source>
</evidence>